<evidence type="ECO:0000313" key="9">
    <source>
        <dbReference type="EMBL" id="CDP34749.1"/>
    </source>
</evidence>
<keyword evidence="3" id="KW-0498">Mitosis</keyword>
<evidence type="ECO:0000256" key="8">
    <source>
        <dbReference type="SAM" id="MobiDB-lite"/>
    </source>
</evidence>
<dbReference type="InterPro" id="IPR019734">
    <property type="entry name" value="TPR_rpt"/>
</dbReference>
<feature type="repeat" description="TPR" evidence="7">
    <location>
        <begin position="292"/>
        <end position="325"/>
    </location>
</feature>
<feature type="region of interest" description="Disordered" evidence="8">
    <location>
        <begin position="538"/>
        <end position="578"/>
    </location>
</feature>
<dbReference type="Pfam" id="PF07719">
    <property type="entry name" value="TPR_2"/>
    <property type="match status" value="1"/>
</dbReference>
<proteinExistence type="predicted"/>
<dbReference type="SMART" id="SM00028">
    <property type="entry name" value="TPR"/>
    <property type="match status" value="8"/>
</dbReference>
<dbReference type="SUPFAM" id="SSF48452">
    <property type="entry name" value="TPR-like"/>
    <property type="match status" value="2"/>
</dbReference>
<evidence type="ECO:0000256" key="4">
    <source>
        <dbReference type="ARBA" id="ARBA00022786"/>
    </source>
</evidence>
<name>A0A060T1W4_BLAAD</name>
<dbReference type="PROSITE" id="PS50005">
    <property type="entry name" value="TPR"/>
    <property type="match status" value="4"/>
</dbReference>
<feature type="repeat" description="TPR" evidence="7">
    <location>
        <begin position="435"/>
        <end position="468"/>
    </location>
</feature>
<dbReference type="Pfam" id="PF13424">
    <property type="entry name" value="TPR_12"/>
    <property type="match status" value="1"/>
</dbReference>
<evidence type="ECO:0000256" key="7">
    <source>
        <dbReference type="PROSITE-ProRule" id="PRU00339"/>
    </source>
</evidence>
<dbReference type="Pfam" id="PF12895">
    <property type="entry name" value="ANAPC3"/>
    <property type="match status" value="1"/>
</dbReference>
<dbReference type="PhylomeDB" id="A0A060T1W4"/>
<dbReference type="GO" id="GO:0045842">
    <property type="term" value="P:positive regulation of mitotic metaphase/anaphase transition"/>
    <property type="evidence" value="ECO:0007669"/>
    <property type="project" value="TreeGrafter"/>
</dbReference>
<dbReference type="GO" id="GO:0005737">
    <property type="term" value="C:cytoplasm"/>
    <property type="evidence" value="ECO:0007669"/>
    <property type="project" value="TreeGrafter"/>
</dbReference>
<dbReference type="GO" id="GO:0016567">
    <property type="term" value="P:protein ubiquitination"/>
    <property type="evidence" value="ECO:0007669"/>
    <property type="project" value="TreeGrafter"/>
</dbReference>
<evidence type="ECO:0000256" key="1">
    <source>
        <dbReference type="ARBA" id="ARBA00022618"/>
    </source>
</evidence>
<dbReference type="PANTHER" id="PTHR12558:SF9">
    <property type="entry name" value="CELL DIVISION CYCLE PROTEIN 16 HOMOLOG"/>
    <property type="match status" value="1"/>
</dbReference>
<feature type="compositionally biased region" description="Acidic residues" evidence="8">
    <location>
        <begin position="567"/>
        <end position="578"/>
    </location>
</feature>
<dbReference type="GO" id="GO:0005680">
    <property type="term" value="C:anaphase-promoting complex"/>
    <property type="evidence" value="ECO:0007669"/>
    <property type="project" value="UniProtKB-ARBA"/>
</dbReference>
<dbReference type="Gene3D" id="1.25.40.10">
    <property type="entry name" value="Tetratricopeptide repeat domain"/>
    <property type="match status" value="1"/>
</dbReference>
<dbReference type="AlphaFoldDB" id="A0A060T1W4"/>
<evidence type="ECO:0000256" key="6">
    <source>
        <dbReference type="ARBA" id="ARBA00023306"/>
    </source>
</evidence>
<feature type="repeat" description="TPR" evidence="7">
    <location>
        <begin position="471"/>
        <end position="504"/>
    </location>
</feature>
<accession>A0A060T1W4</accession>
<gene>
    <name evidence="9" type="ORF">GNLVRS02_ARAD1C19624g</name>
</gene>
<evidence type="ECO:0000256" key="3">
    <source>
        <dbReference type="ARBA" id="ARBA00022776"/>
    </source>
</evidence>
<dbReference type="GO" id="GO:0031145">
    <property type="term" value="P:anaphase-promoting complex-dependent catabolic process"/>
    <property type="evidence" value="ECO:0007669"/>
    <property type="project" value="TreeGrafter"/>
</dbReference>
<protein>
    <submittedName>
        <fullName evidence="9">ARAD1C19624p</fullName>
    </submittedName>
</protein>
<reference evidence="9" key="1">
    <citation type="submission" date="2014-02" db="EMBL/GenBank/DDBJ databases">
        <authorList>
            <person name="Genoscope - CEA"/>
        </authorList>
    </citation>
    <scope>NUCLEOTIDE SEQUENCE</scope>
    <source>
        <strain evidence="9">LS3</strain>
    </source>
</reference>
<evidence type="ECO:0000256" key="5">
    <source>
        <dbReference type="ARBA" id="ARBA00022803"/>
    </source>
</evidence>
<keyword evidence="2" id="KW-0677">Repeat</keyword>
<feature type="repeat" description="TPR" evidence="7">
    <location>
        <begin position="124"/>
        <end position="157"/>
    </location>
</feature>
<dbReference type="InterPro" id="IPR011990">
    <property type="entry name" value="TPR-like_helical_dom_sf"/>
</dbReference>
<sequence length="578" mass="65068">MSPLSQVDQLRLWRDDALAQHQNTTAQFIGDKILAMTRDGKDAYWLAQIYYSSGMYARARHLIHSHPGLESIPAAKCLAAQCLIKLGSWDEALDLLERGPSDSDDGEGSIQLNVGTSSGIKLEATMEYLKGQIYTNQNNFDQAKECYMNAVRIDIKCYQAFSQLIKNSLLSPSEEWRFLQSLDFKDAELTKALYLVGLSKYTNLASYKSAEALLSEQYGLGENSDVLLSRADMLFVQCRFRECLQLCETILEKDKYNFSILPNYLSCLHQTGSKNKLFLLAHELVDKHPQEAVSWLAVGSYYFTIGKIAEARRYFSKASMMNPYFGQAWIGFAHTFAVEGEHEQAISAYSTAARLFQGTHLPSLYLGMQHLQLSNLTIAEEYFSAAYGLCKTDPLLLNEMGVVHYHKNELKVAESYFHEALRVAAEIDSDLKSWHSIYINLAHVYRRMDEPDKALSYFERIIRSSASPEDASIYSAMGLVNLQAGRLIRAIECFHKALALTPNDAIASDLLNRALTEQSKAGVELLLGAEDDDDYLDGEEFPEIISTTPVRSTPKRLSPVSPAQFYDNDDSQMEMESD</sequence>
<reference evidence="9" key="2">
    <citation type="submission" date="2014-06" db="EMBL/GenBank/DDBJ databases">
        <title>The complete genome of Blastobotrys (Arxula) adeninivorans LS3 - a yeast of biotechnological interest.</title>
        <authorList>
            <person name="Kunze G."/>
            <person name="Gaillardin C."/>
            <person name="Czernicka M."/>
            <person name="Durrens P."/>
            <person name="Martin T."/>
            <person name="Boer E."/>
            <person name="Gabaldon T."/>
            <person name="Cruz J."/>
            <person name="Talla E."/>
            <person name="Marck C."/>
            <person name="Goffeau A."/>
            <person name="Barbe V."/>
            <person name="Baret P."/>
            <person name="Baronian K."/>
            <person name="Beier S."/>
            <person name="Bleykasten C."/>
            <person name="Bode R."/>
            <person name="Casaregola S."/>
            <person name="Despons L."/>
            <person name="Fairhead C."/>
            <person name="Giersberg M."/>
            <person name="Gierski P."/>
            <person name="Hahnel U."/>
            <person name="Hartmann A."/>
            <person name="Jankowska D."/>
            <person name="Jubin C."/>
            <person name="Jung P."/>
            <person name="Lafontaine I."/>
            <person name="Leh-Louis V."/>
            <person name="Lemaire M."/>
            <person name="Marcet-Houben M."/>
            <person name="Mascher M."/>
            <person name="Morel G."/>
            <person name="Richard G.-F."/>
            <person name="Riechen J."/>
            <person name="Sacerdot C."/>
            <person name="Sarkar A."/>
            <person name="Savel G."/>
            <person name="Schacherer J."/>
            <person name="Sherman D."/>
            <person name="Straub M.-L."/>
            <person name="Stein N."/>
            <person name="Thierry A."/>
            <person name="Trautwein-Schult A."/>
            <person name="Westhof E."/>
            <person name="Worch S."/>
            <person name="Dujon B."/>
            <person name="Souciet J.-L."/>
            <person name="Wincker P."/>
            <person name="Scholz U."/>
            <person name="Neuveglise N."/>
        </authorList>
    </citation>
    <scope>NUCLEOTIDE SEQUENCE</scope>
    <source>
        <strain evidence="9">LS3</strain>
    </source>
</reference>
<keyword evidence="5 7" id="KW-0802">TPR repeat</keyword>
<dbReference type="EMBL" id="HG937693">
    <property type="protein sequence ID" value="CDP34749.1"/>
    <property type="molecule type" value="Genomic_DNA"/>
</dbReference>
<keyword evidence="4" id="KW-0833">Ubl conjugation pathway</keyword>
<evidence type="ECO:0000256" key="2">
    <source>
        <dbReference type="ARBA" id="ARBA00022737"/>
    </source>
</evidence>
<keyword evidence="1" id="KW-0132">Cell division</keyword>
<organism evidence="9">
    <name type="scientific">Blastobotrys adeninivorans</name>
    <name type="common">Yeast</name>
    <name type="synonym">Arxula adeninivorans</name>
    <dbReference type="NCBI Taxonomy" id="409370"/>
    <lineage>
        <taxon>Eukaryota</taxon>
        <taxon>Fungi</taxon>
        <taxon>Dikarya</taxon>
        <taxon>Ascomycota</taxon>
        <taxon>Saccharomycotina</taxon>
        <taxon>Dipodascomycetes</taxon>
        <taxon>Dipodascales</taxon>
        <taxon>Trichomonascaceae</taxon>
        <taxon>Blastobotrys</taxon>
    </lineage>
</organism>
<dbReference type="GO" id="GO:0051301">
    <property type="term" value="P:cell division"/>
    <property type="evidence" value="ECO:0007669"/>
    <property type="project" value="UniProtKB-KW"/>
</dbReference>
<dbReference type="PANTHER" id="PTHR12558">
    <property type="entry name" value="CELL DIVISION CYCLE 16,23,27"/>
    <property type="match status" value="1"/>
</dbReference>
<dbReference type="InterPro" id="IPR013105">
    <property type="entry name" value="TPR_2"/>
</dbReference>
<keyword evidence="6" id="KW-0131">Cell cycle</keyword>
<dbReference type="Pfam" id="PF13181">
    <property type="entry name" value="TPR_8"/>
    <property type="match status" value="2"/>
</dbReference>